<comment type="caution">
    <text evidence="1">The sequence shown here is derived from an EMBL/GenBank/DDBJ whole genome shotgun (WGS) entry which is preliminary data.</text>
</comment>
<gene>
    <name evidence="1" type="ORF">LCGC14_1695260</name>
</gene>
<dbReference type="EMBL" id="LAZR01014887">
    <property type="protein sequence ID" value="KKM15519.1"/>
    <property type="molecule type" value="Genomic_DNA"/>
</dbReference>
<reference evidence="1" key="1">
    <citation type="journal article" date="2015" name="Nature">
        <title>Complex archaea that bridge the gap between prokaryotes and eukaryotes.</title>
        <authorList>
            <person name="Spang A."/>
            <person name="Saw J.H."/>
            <person name="Jorgensen S.L."/>
            <person name="Zaremba-Niedzwiedzka K."/>
            <person name="Martijn J."/>
            <person name="Lind A.E."/>
            <person name="van Eijk R."/>
            <person name="Schleper C."/>
            <person name="Guy L."/>
            <person name="Ettema T.J."/>
        </authorList>
    </citation>
    <scope>NUCLEOTIDE SEQUENCE</scope>
</reference>
<evidence type="ECO:0000313" key="1">
    <source>
        <dbReference type="EMBL" id="KKM15519.1"/>
    </source>
</evidence>
<proteinExistence type="predicted"/>
<name>A0A0F9I792_9ZZZZ</name>
<dbReference type="AlphaFoldDB" id="A0A0F9I792"/>
<organism evidence="1">
    <name type="scientific">marine sediment metagenome</name>
    <dbReference type="NCBI Taxonomy" id="412755"/>
    <lineage>
        <taxon>unclassified sequences</taxon>
        <taxon>metagenomes</taxon>
        <taxon>ecological metagenomes</taxon>
    </lineage>
</organism>
<protein>
    <submittedName>
        <fullName evidence="1">Uncharacterized protein</fullName>
    </submittedName>
</protein>
<accession>A0A0F9I792</accession>
<sequence>MTEEYRVKFIIEENKWFDYYQEWAAKNSSPGWAILYNDETYYFFSPIKEDAEKFSKKFGGEIYLSSVLIS</sequence>